<evidence type="ECO:0000256" key="3">
    <source>
        <dbReference type="ARBA" id="ARBA00008088"/>
    </source>
</evidence>
<dbReference type="UniPathway" id="UPA00115">
    <property type="reaction ID" value="UER00412"/>
</dbReference>
<dbReference type="NCBIfam" id="TIGR00021">
    <property type="entry name" value="rpiA"/>
    <property type="match status" value="1"/>
</dbReference>
<keyword evidence="11" id="KW-1185">Reference proteome</keyword>
<keyword evidence="6 9" id="KW-0413">Isomerase</keyword>
<dbReference type="GO" id="GO:0005737">
    <property type="term" value="C:cytoplasm"/>
    <property type="evidence" value="ECO:0007669"/>
    <property type="project" value="TreeGrafter"/>
</dbReference>
<dbReference type="OrthoDB" id="1555531at2759"/>
<comment type="pathway">
    <text evidence="2">Carbohydrate degradation; pentose phosphate pathway; D-ribose 5-phosphate from D-ribulose 5-phosphate (non-oxidative stage): step 1/1.</text>
</comment>
<evidence type="ECO:0000256" key="8">
    <source>
        <dbReference type="ARBA" id="ARBA00032273"/>
    </source>
</evidence>
<dbReference type="EMBL" id="ML005429">
    <property type="protein sequence ID" value="RKP18545.1"/>
    <property type="molecule type" value="Genomic_DNA"/>
</dbReference>
<dbReference type="Gene3D" id="3.30.70.260">
    <property type="match status" value="1"/>
</dbReference>
<dbReference type="OMA" id="INQWPGV"/>
<dbReference type="SUPFAM" id="SSF75445">
    <property type="entry name" value="D-ribose-5-phosphate isomerase (RpiA), lid domain"/>
    <property type="match status" value="1"/>
</dbReference>
<dbReference type="Gene3D" id="3.40.50.1360">
    <property type="match status" value="1"/>
</dbReference>
<proteinExistence type="inferred from homology"/>
<evidence type="ECO:0000256" key="7">
    <source>
        <dbReference type="ARBA" id="ARBA00029734"/>
    </source>
</evidence>
<evidence type="ECO:0000313" key="10">
    <source>
        <dbReference type="EMBL" id="RKP18545.1"/>
    </source>
</evidence>
<evidence type="ECO:0000256" key="5">
    <source>
        <dbReference type="ARBA" id="ARBA00019150"/>
    </source>
</evidence>
<sequence>MDVEKRNAAEAAHSIIGIGSGSTVIHVVNEFARLDNKGLIFIPTSFQARDLLVSNNLKVGDLVQYPNIDITFDGADEIVLNNNILIKGGGGALLMEKIIAYSSEELIIVADSSKLSNRIFERWKKGLPIEVHTKAQSVVSNKLIKLLPKCSAIVRQAVHKAGPIITDNGNIIIDLHINEDNIDVVKLNQEISKIPGVIETGLFIGMASKIFIAEETKIITKEY</sequence>
<evidence type="ECO:0000313" key="12">
    <source>
        <dbReference type="Proteomes" id="UP000281549"/>
    </source>
</evidence>
<dbReference type="EC" id="5.3.1.6" evidence="4"/>
<reference evidence="9 11" key="1">
    <citation type="journal article" date="2013" name="Curr. Biol.">
        <title>Shared signatures of parasitism and phylogenomics unite Cryptomycota and microsporidia.</title>
        <authorList>
            <person name="James T.Y."/>
            <person name="Pelin A."/>
            <person name="Bonen L."/>
            <person name="Ahrendt S."/>
            <person name="Sain D."/>
            <person name="Corradi N."/>
            <person name="Stajich J.E."/>
        </authorList>
    </citation>
    <scope>NUCLEOTIDE SEQUENCE [LARGE SCALE GENOMIC DNA]</scope>
    <source>
        <strain evidence="9">CSF55</strain>
        <strain evidence="9">CSF55</strain>
    </source>
</reference>
<dbReference type="PANTHER" id="PTHR11934:SF0">
    <property type="entry name" value="RIBOSE-5-PHOSPHATE ISOMERASE"/>
    <property type="match status" value="1"/>
</dbReference>
<dbReference type="SUPFAM" id="SSF100950">
    <property type="entry name" value="NagB/RpiA/CoA transferase-like"/>
    <property type="match status" value="1"/>
</dbReference>
<gene>
    <name evidence="9" type="ORF">O9G_001750</name>
    <name evidence="10" type="ORF">ROZALSC1DRAFT_29787</name>
</gene>
<dbReference type="AlphaFoldDB" id="A0A075ASU3"/>
<dbReference type="EMBL" id="KE561067">
    <property type="protein sequence ID" value="EPZ33338.1"/>
    <property type="molecule type" value="Genomic_DNA"/>
</dbReference>
<comment type="catalytic activity">
    <reaction evidence="1">
        <text>aldehydo-D-ribose 5-phosphate = D-ribulose 5-phosphate</text>
        <dbReference type="Rhea" id="RHEA:14657"/>
        <dbReference type="ChEBI" id="CHEBI:58121"/>
        <dbReference type="ChEBI" id="CHEBI:58273"/>
        <dbReference type="EC" id="5.3.1.6"/>
    </reaction>
</comment>
<dbReference type="InterPro" id="IPR004788">
    <property type="entry name" value="Ribose5P_isomerase_type_A"/>
</dbReference>
<protein>
    <recommendedName>
        <fullName evidence="5">Ribose-5-phosphate isomerase</fullName>
        <ecNumber evidence="4">5.3.1.6</ecNumber>
    </recommendedName>
    <alternativeName>
        <fullName evidence="8">D-ribose-5-phosphate ketol-isomerase</fullName>
    </alternativeName>
    <alternativeName>
        <fullName evidence="7">Phosphoriboisomerase</fullName>
    </alternativeName>
</protein>
<dbReference type="Proteomes" id="UP000281549">
    <property type="component" value="Unassembled WGS sequence"/>
</dbReference>
<evidence type="ECO:0000256" key="1">
    <source>
        <dbReference type="ARBA" id="ARBA00001713"/>
    </source>
</evidence>
<evidence type="ECO:0000256" key="6">
    <source>
        <dbReference type="ARBA" id="ARBA00023235"/>
    </source>
</evidence>
<dbReference type="PANTHER" id="PTHR11934">
    <property type="entry name" value="RIBOSE-5-PHOSPHATE ISOMERASE"/>
    <property type="match status" value="1"/>
</dbReference>
<accession>A0A075ASU3</accession>
<reference evidence="12" key="2">
    <citation type="journal article" date="2018" name="Nat. Microbiol.">
        <title>Leveraging single-cell genomics to expand the fungal tree of life.</title>
        <authorList>
            <person name="Ahrendt S.R."/>
            <person name="Quandt C.A."/>
            <person name="Ciobanu D."/>
            <person name="Clum A."/>
            <person name="Salamov A."/>
            <person name="Andreopoulos B."/>
            <person name="Cheng J.F."/>
            <person name="Woyke T."/>
            <person name="Pelin A."/>
            <person name="Henrissat B."/>
            <person name="Reynolds N.K."/>
            <person name="Benny G.L."/>
            <person name="Smith M.E."/>
            <person name="James T.Y."/>
            <person name="Grigoriev I.V."/>
        </authorList>
    </citation>
    <scope>NUCLEOTIDE SEQUENCE [LARGE SCALE GENOMIC DNA]</scope>
    <source>
        <strain evidence="12">CSF55</strain>
    </source>
</reference>
<evidence type="ECO:0000313" key="11">
    <source>
        <dbReference type="Proteomes" id="UP000030755"/>
    </source>
</evidence>
<dbReference type="Proteomes" id="UP000030755">
    <property type="component" value="Unassembled WGS sequence"/>
</dbReference>
<dbReference type="GO" id="GO:0004751">
    <property type="term" value="F:ribose-5-phosphate isomerase activity"/>
    <property type="evidence" value="ECO:0007669"/>
    <property type="project" value="UniProtKB-EC"/>
</dbReference>
<dbReference type="Pfam" id="PF06026">
    <property type="entry name" value="Rib_5-P_isom_A"/>
    <property type="match status" value="1"/>
</dbReference>
<dbReference type="STRING" id="988480.A0A075ASU3"/>
<dbReference type="CDD" id="cd01398">
    <property type="entry name" value="RPI_A"/>
    <property type="match status" value="1"/>
</dbReference>
<evidence type="ECO:0000313" key="9">
    <source>
        <dbReference type="EMBL" id="EPZ33338.1"/>
    </source>
</evidence>
<dbReference type="GO" id="GO:0006014">
    <property type="term" value="P:D-ribose metabolic process"/>
    <property type="evidence" value="ECO:0007669"/>
    <property type="project" value="TreeGrafter"/>
</dbReference>
<reference evidence="10" key="3">
    <citation type="submission" date="2018-08" db="EMBL/GenBank/DDBJ databases">
        <title>Leveraging single-cell genomics to expand the Fungal Tree of Life.</title>
        <authorList>
            <consortium name="DOE Joint Genome Institute"/>
            <person name="Ahrendt S.R."/>
            <person name="Quandt C.A."/>
            <person name="Ciobanu D."/>
            <person name="Clum A."/>
            <person name="Salamov A."/>
            <person name="Andreopoulos B."/>
            <person name="Cheng J.-F."/>
            <person name="Woyke T."/>
            <person name="Pelin A."/>
            <person name="Henrissat B."/>
            <person name="Reynolds N."/>
            <person name="Benny G.L."/>
            <person name="Smith M.E."/>
            <person name="James T.Y."/>
            <person name="Grigoriev I.V."/>
        </authorList>
    </citation>
    <scope>NUCLEOTIDE SEQUENCE</scope>
    <source>
        <strain evidence="10">CSF55</strain>
    </source>
</reference>
<dbReference type="InterPro" id="IPR037171">
    <property type="entry name" value="NagB/RpiA_transferase-like"/>
</dbReference>
<dbReference type="GO" id="GO:0009052">
    <property type="term" value="P:pentose-phosphate shunt, non-oxidative branch"/>
    <property type="evidence" value="ECO:0007669"/>
    <property type="project" value="InterPro"/>
</dbReference>
<evidence type="ECO:0000256" key="2">
    <source>
        <dbReference type="ARBA" id="ARBA00004988"/>
    </source>
</evidence>
<evidence type="ECO:0000256" key="4">
    <source>
        <dbReference type="ARBA" id="ARBA00011959"/>
    </source>
</evidence>
<name>A0A075ASU3_ROZAC</name>
<comment type="similarity">
    <text evidence="3">Belongs to the ribose 5-phosphate isomerase family.</text>
</comment>
<organism evidence="9 11">
    <name type="scientific">Rozella allomycis (strain CSF55)</name>
    <dbReference type="NCBI Taxonomy" id="988480"/>
    <lineage>
        <taxon>Eukaryota</taxon>
        <taxon>Fungi</taxon>
        <taxon>Fungi incertae sedis</taxon>
        <taxon>Cryptomycota</taxon>
        <taxon>Cryptomycota incertae sedis</taxon>
        <taxon>Rozella</taxon>
    </lineage>
</organism>
<dbReference type="GO" id="GO:0008615">
    <property type="term" value="P:pyridoxine biosynthetic process"/>
    <property type="evidence" value="ECO:0007669"/>
    <property type="project" value="EnsemblFungi"/>
</dbReference>
<dbReference type="HOGENOM" id="CLU_056590_0_2_1"/>